<dbReference type="eggNOG" id="KOG3164">
    <property type="taxonomic scope" value="Eukaryota"/>
</dbReference>
<evidence type="ECO:0000256" key="6">
    <source>
        <dbReference type="ARBA" id="ARBA00038503"/>
    </source>
</evidence>
<dbReference type="SMR" id="V7BWH5"/>
<comment type="similarity">
    <text evidence="6">Belongs to the UTP23/FCF1 family. UTP23 subfamily.</text>
</comment>
<evidence type="ECO:0000256" key="1">
    <source>
        <dbReference type="ARBA" id="ARBA00004604"/>
    </source>
</evidence>
<dbReference type="AlphaFoldDB" id="V7BWH5"/>
<gene>
    <name evidence="8" type="ORF">PHAVU_005G025400g</name>
</gene>
<dbReference type="STRING" id="3885.V7BWH5"/>
<dbReference type="Proteomes" id="UP000000226">
    <property type="component" value="Chromosome 5"/>
</dbReference>
<reference evidence="9" key="1">
    <citation type="journal article" date="2014" name="Nat. Genet.">
        <title>A reference genome for common bean and genome-wide analysis of dual domestications.</title>
        <authorList>
            <person name="Schmutz J."/>
            <person name="McClean P.E."/>
            <person name="Mamidi S."/>
            <person name="Wu G.A."/>
            <person name="Cannon S.B."/>
            <person name="Grimwood J."/>
            <person name="Jenkins J."/>
            <person name="Shu S."/>
            <person name="Song Q."/>
            <person name="Chavarro C."/>
            <person name="Torres-Torres M."/>
            <person name="Geffroy V."/>
            <person name="Moghaddam S.M."/>
            <person name="Gao D."/>
            <person name="Abernathy B."/>
            <person name="Barry K."/>
            <person name="Blair M."/>
            <person name="Brick M.A."/>
            <person name="Chovatia M."/>
            <person name="Gepts P."/>
            <person name="Goodstein D.M."/>
            <person name="Gonzales M."/>
            <person name="Hellsten U."/>
            <person name="Hyten D.L."/>
            <person name="Jia G."/>
            <person name="Kelly J.D."/>
            <person name="Kudrna D."/>
            <person name="Lee R."/>
            <person name="Richard M.M."/>
            <person name="Miklas P.N."/>
            <person name="Osorno J.M."/>
            <person name="Rodrigues J."/>
            <person name="Thareau V."/>
            <person name="Urrea C.A."/>
            <person name="Wang M."/>
            <person name="Yu Y."/>
            <person name="Zhang M."/>
            <person name="Wing R.A."/>
            <person name="Cregan P.B."/>
            <person name="Rokhsar D.S."/>
            <person name="Jackson S.A."/>
        </authorList>
    </citation>
    <scope>NUCLEOTIDE SEQUENCE [LARGE SCALE GENOMIC DNA]</scope>
    <source>
        <strain evidence="9">cv. G19833</strain>
    </source>
</reference>
<feature type="domain" description="UTP23 sensor motif region" evidence="7">
    <location>
        <begin position="181"/>
        <end position="198"/>
    </location>
</feature>
<keyword evidence="2" id="KW-0690">Ribosome biogenesis</keyword>
<evidence type="ECO:0000313" key="8">
    <source>
        <dbReference type="EMBL" id="ESW20916.1"/>
    </source>
</evidence>
<protein>
    <recommendedName>
        <fullName evidence="7">UTP23 sensor motif region domain-containing protein</fullName>
    </recommendedName>
</protein>
<dbReference type="InterPro" id="IPR029060">
    <property type="entry name" value="PIN-like_dom_sf"/>
</dbReference>
<evidence type="ECO:0000256" key="5">
    <source>
        <dbReference type="ARBA" id="ARBA00037300"/>
    </source>
</evidence>
<name>V7BWH5_PHAVU</name>
<evidence type="ECO:0000256" key="2">
    <source>
        <dbReference type="ARBA" id="ARBA00022517"/>
    </source>
</evidence>
<organism evidence="8 9">
    <name type="scientific">Phaseolus vulgaris</name>
    <name type="common">Kidney bean</name>
    <name type="synonym">French bean</name>
    <dbReference type="NCBI Taxonomy" id="3885"/>
    <lineage>
        <taxon>Eukaryota</taxon>
        <taxon>Viridiplantae</taxon>
        <taxon>Streptophyta</taxon>
        <taxon>Embryophyta</taxon>
        <taxon>Tracheophyta</taxon>
        <taxon>Spermatophyta</taxon>
        <taxon>Magnoliopsida</taxon>
        <taxon>eudicotyledons</taxon>
        <taxon>Gunneridae</taxon>
        <taxon>Pentapetalae</taxon>
        <taxon>rosids</taxon>
        <taxon>fabids</taxon>
        <taxon>Fabales</taxon>
        <taxon>Fabaceae</taxon>
        <taxon>Papilionoideae</taxon>
        <taxon>50 kb inversion clade</taxon>
        <taxon>NPAAA clade</taxon>
        <taxon>indigoferoid/millettioid clade</taxon>
        <taxon>Phaseoleae</taxon>
        <taxon>Phaseolus</taxon>
    </lineage>
</organism>
<keyword evidence="4" id="KW-0539">Nucleus</keyword>
<dbReference type="Gramene" id="ESW20916">
    <property type="protein sequence ID" value="ESW20916"/>
    <property type="gene ID" value="PHAVU_005G025400g"/>
</dbReference>
<dbReference type="InterPro" id="IPR057776">
    <property type="entry name" value="UTP23_sensor"/>
</dbReference>
<evidence type="ECO:0000259" key="7">
    <source>
        <dbReference type="Pfam" id="PF24779"/>
    </source>
</evidence>
<keyword evidence="3" id="KW-0698">rRNA processing</keyword>
<dbReference type="Pfam" id="PF04900">
    <property type="entry name" value="Fcf1"/>
    <property type="match status" value="1"/>
</dbReference>
<comment type="subcellular location">
    <subcellularLocation>
        <location evidence="1">Nucleus</location>
        <location evidence="1">Nucleolus</location>
    </subcellularLocation>
</comment>
<dbReference type="GO" id="GO:0006364">
    <property type="term" value="P:rRNA processing"/>
    <property type="evidence" value="ECO:0007669"/>
    <property type="project" value="UniProtKB-KW"/>
</dbReference>
<proteinExistence type="inferred from homology"/>
<evidence type="ECO:0000313" key="9">
    <source>
        <dbReference type="Proteomes" id="UP000000226"/>
    </source>
</evidence>
<comment type="function">
    <text evidence="5">Involved in rRNA-processing and ribosome biogenesis.</text>
</comment>
<evidence type="ECO:0000256" key="4">
    <source>
        <dbReference type="ARBA" id="ARBA00023242"/>
    </source>
</evidence>
<dbReference type="OrthoDB" id="25675at2759"/>
<dbReference type="GO" id="GO:0032040">
    <property type="term" value="C:small-subunit processome"/>
    <property type="evidence" value="ECO:0007669"/>
    <property type="project" value="InterPro"/>
</dbReference>
<keyword evidence="9" id="KW-1185">Reference proteome</keyword>
<dbReference type="InterPro" id="IPR006984">
    <property type="entry name" value="Fcf1/UTP23"/>
</dbReference>
<dbReference type="Pfam" id="PF24779">
    <property type="entry name" value="UTP23_sensor"/>
    <property type="match status" value="1"/>
</dbReference>
<sequence length="223" mass="26081">MLTLFYSRFGFRESYKILCDGTFICHLVVNKITSVENALAYILNTNVRLYITRCYSNSKHTKAATRKLIVVRCKQDGWLNAVDCIKEAIDKRSYAHFFVATQDTELSKELQKVPDVPLIYVEVKTYEEERLYLTTKDYKELYNFIIEKMEIEDSGDVRDVKKSIGRRRRNPMDIKDQPHFKKKIAKGSNPLSCKKKKKKNTRYRDVIGPPIIYSLTYKLVALA</sequence>
<dbReference type="Gene3D" id="3.40.50.1010">
    <property type="entry name" value="5'-nuclease"/>
    <property type="match status" value="1"/>
</dbReference>
<dbReference type="PANTHER" id="PTHR12416">
    <property type="entry name" value="RRNA-PROCESSING PROTEIN UTP23 HOMOLOG"/>
    <property type="match status" value="1"/>
</dbReference>
<dbReference type="SUPFAM" id="SSF88723">
    <property type="entry name" value="PIN domain-like"/>
    <property type="match status" value="1"/>
</dbReference>
<dbReference type="EMBL" id="CM002292">
    <property type="protein sequence ID" value="ESW20916.1"/>
    <property type="molecule type" value="Genomic_DNA"/>
</dbReference>
<evidence type="ECO:0000256" key="3">
    <source>
        <dbReference type="ARBA" id="ARBA00022552"/>
    </source>
</evidence>
<accession>V7BWH5</accession>
<dbReference type="CDD" id="cd08553">
    <property type="entry name" value="PIN_Fcf1-like"/>
    <property type="match status" value="1"/>
</dbReference>